<keyword evidence="4" id="KW-1185">Reference proteome</keyword>
<evidence type="ECO:0000259" key="1">
    <source>
        <dbReference type="Pfam" id="PF04296"/>
    </source>
</evidence>
<dbReference type="PANTHER" id="PTHR34215:SF1">
    <property type="entry name" value="YLXR DOMAIN-CONTAINING PROTEIN"/>
    <property type="match status" value="1"/>
</dbReference>
<reference evidence="2" key="2">
    <citation type="journal article" date="2014" name="Int. J. Syst. Evol. Microbiol.">
        <title>Complete genome sequence of Corynebacterium casei LMG S-19264T (=DSM 44701T), isolated from a smear-ripened cheese.</title>
        <authorList>
            <consortium name="US DOE Joint Genome Institute (JGI-PGF)"/>
            <person name="Walter F."/>
            <person name="Albersmeier A."/>
            <person name="Kalinowski J."/>
            <person name="Ruckert C."/>
        </authorList>
    </citation>
    <scope>NUCLEOTIDE SEQUENCE</scope>
    <source>
        <strain evidence="2">CGMCC 1.8885</strain>
    </source>
</reference>
<dbReference type="EMBL" id="BMMA01000001">
    <property type="protein sequence ID" value="GGI71079.1"/>
    <property type="molecule type" value="Genomic_DNA"/>
</dbReference>
<reference evidence="3" key="1">
    <citation type="journal article" date="2014" name="Int. J. Syst. Evol. Microbiol.">
        <title>Complete genome of a new Firmicutes species belonging to the dominant human colonic microbiota ('Ruminococcus bicirculans') reveals two chromosomes and a selective capacity to utilize plant glucans.</title>
        <authorList>
            <consortium name="NISC Comparative Sequencing Program"/>
            <person name="Wegmann U."/>
            <person name="Louis P."/>
            <person name="Goesmann A."/>
            <person name="Henrissat B."/>
            <person name="Duncan S.H."/>
            <person name="Flint H.J."/>
        </authorList>
    </citation>
    <scope>NUCLEOTIDE SEQUENCE</scope>
    <source>
        <strain evidence="3">CGMCC 1.8884</strain>
    </source>
</reference>
<dbReference type="PANTHER" id="PTHR34215">
    <property type="entry name" value="BLL0784 PROTEIN"/>
    <property type="match status" value="1"/>
</dbReference>
<dbReference type="RefSeq" id="WP_017870200.1">
    <property type="nucleotide sequence ID" value="NZ_BMLZ01000001.1"/>
</dbReference>
<feature type="domain" description="YlxR" evidence="1">
    <location>
        <begin position="12"/>
        <end position="69"/>
    </location>
</feature>
<dbReference type="Pfam" id="PF04296">
    <property type="entry name" value="YlxR"/>
    <property type="match status" value="1"/>
</dbReference>
<accession>A0AAV4K3C6</accession>
<evidence type="ECO:0000313" key="2">
    <source>
        <dbReference type="EMBL" id="GGI71079.1"/>
    </source>
</evidence>
<evidence type="ECO:0000313" key="5">
    <source>
        <dbReference type="Proteomes" id="UP000652720"/>
    </source>
</evidence>
<dbReference type="EMBL" id="BMLZ01000001">
    <property type="protein sequence ID" value="GGP28468.1"/>
    <property type="molecule type" value="Genomic_DNA"/>
</dbReference>
<dbReference type="Proteomes" id="UP000630135">
    <property type="component" value="Unassembled WGS sequence"/>
</dbReference>
<dbReference type="InterPro" id="IPR035931">
    <property type="entry name" value="YlxR-like_sf"/>
</dbReference>
<proteinExistence type="predicted"/>
<dbReference type="SUPFAM" id="SSF64376">
    <property type="entry name" value="YlxR-like"/>
    <property type="match status" value="1"/>
</dbReference>
<evidence type="ECO:0000313" key="4">
    <source>
        <dbReference type="Proteomes" id="UP000630135"/>
    </source>
</evidence>
<dbReference type="GeneID" id="59164031"/>
<dbReference type="Gene3D" id="3.30.1230.10">
    <property type="entry name" value="YlxR-like"/>
    <property type="match status" value="1"/>
</dbReference>
<dbReference type="InterPro" id="IPR037465">
    <property type="entry name" value="YlxR"/>
</dbReference>
<dbReference type="InterPro" id="IPR007393">
    <property type="entry name" value="YlxR_dom"/>
</dbReference>
<protein>
    <recommendedName>
        <fullName evidence="1">YlxR domain-containing protein</fullName>
    </recommendedName>
</protein>
<dbReference type="AlphaFoldDB" id="A0AAV4K3C6"/>
<evidence type="ECO:0000313" key="3">
    <source>
        <dbReference type="EMBL" id="GGP28468.1"/>
    </source>
</evidence>
<name>A0AAV4K3C6_9DEIO</name>
<reference evidence="4" key="3">
    <citation type="journal article" date="2019" name="Int. J. Syst. Evol. Microbiol.">
        <title>The Global Catalogue of Microorganisms (GCM) 10K type strain sequencing project: providing services to taxonomists for standard genome sequencing and annotation.</title>
        <authorList>
            <consortium name="The Broad Institute Genomics Platform"/>
            <consortium name="The Broad Institute Genome Sequencing Center for Infectious Disease"/>
            <person name="Wu L."/>
            <person name="Ma J."/>
        </authorList>
    </citation>
    <scope>NUCLEOTIDE SEQUENCE [LARGE SCALE GENOMIC DNA]</scope>
    <source>
        <strain evidence="4">CGMCC 1.8884</strain>
    </source>
</reference>
<comment type="caution">
    <text evidence="2">The sequence shown here is derived from an EMBL/GenBank/DDBJ whole genome shotgun (WGS) entry which is preliminary data.</text>
</comment>
<organism evidence="2 5">
    <name type="scientific">Deinococcus wulumuqiensis</name>
    <dbReference type="NCBI Taxonomy" id="980427"/>
    <lineage>
        <taxon>Bacteria</taxon>
        <taxon>Thermotogati</taxon>
        <taxon>Deinococcota</taxon>
        <taxon>Deinococci</taxon>
        <taxon>Deinococcales</taxon>
        <taxon>Deinococcaceae</taxon>
        <taxon>Deinococcus</taxon>
    </lineage>
</organism>
<sequence length="84" mass="9427">MPLPTPTHVPERTCVACRRKRPQGELLRLTPQGQGWVVQQRNRTGRGLYVCADSPACWQEKPLRRAFRAQAGVVSALLQTHPTP</sequence>
<reference evidence="2" key="4">
    <citation type="submission" date="2023-08" db="EMBL/GenBank/DDBJ databases">
        <authorList>
            <person name="Sun Q."/>
            <person name="Zhou Y."/>
        </authorList>
    </citation>
    <scope>NUCLEOTIDE SEQUENCE</scope>
    <source>
        <strain evidence="3">CGMCC 1.8884</strain>
        <strain evidence="2">CGMCC 1.8885</strain>
    </source>
</reference>
<dbReference type="Proteomes" id="UP000652720">
    <property type="component" value="Unassembled WGS sequence"/>
</dbReference>
<gene>
    <name evidence="3" type="ORF">GCM10008021_01190</name>
    <name evidence="2" type="ORF">GCM10010914_01410</name>
</gene>